<dbReference type="AlphaFoldDB" id="A0A437CG02"/>
<reference evidence="2 3" key="1">
    <citation type="submission" date="2018-11" db="EMBL/GenBank/DDBJ databases">
        <authorList>
            <person name="Lopez-Roques C."/>
            <person name="Donnadieu C."/>
            <person name="Bouchez O."/>
            <person name="Klopp C."/>
            <person name="Cabau C."/>
            <person name="Zahm M."/>
        </authorList>
    </citation>
    <scope>NUCLEOTIDE SEQUENCE [LARGE SCALE GENOMIC DNA]</scope>
    <source>
        <strain evidence="2">RS831</strain>
        <tissue evidence="2">Whole body</tissue>
    </source>
</reference>
<feature type="coiled-coil region" evidence="1">
    <location>
        <begin position="69"/>
        <end position="124"/>
    </location>
</feature>
<accession>A0A437CG02</accession>
<dbReference type="Proteomes" id="UP000283210">
    <property type="component" value="Chromosome 17"/>
</dbReference>
<proteinExistence type="predicted"/>
<sequence length="156" mass="17616">MQQVLETKIQLLQEEAQLARSEAERMASLAGSNSHGSLVSLDIVMEDIPTDDRPPSVMSPSNTSKDRLIEELTKEIRSKDVLITELREEKMTLNNRVGELEGQVQELSATLLQKDKDVEFYQEELGQERLRIEQEMQTNVLKENSAVFGVARVSVS</sequence>
<reference evidence="2 3" key="2">
    <citation type="submission" date="2019-01" db="EMBL/GenBank/DDBJ databases">
        <title>A chromosome length genome reference of the Java medaka (oryzias javanicus).</title>
        <authorList>
            <person name="Herpin A."/>
            <person name="Takehana Y."/>
            <person name="Naruse K."/>
            <person name="Ansai S."/>
            <person name="Kawaguchi M."/>
        </authorList>
    </citation>
    <scope>NUCLEOTIDE SEQUENCE [LARGE SCALE GENOMIC DNA]</scope>
    <source>
        <strain evidence="2">RS831</strain>
        <tissue evidence="2">Whole body</tissue>
    </source>
</reference>
<evidence type="ECO:0000313" key="3">
    <source>
        <dbReference type="Proteomes" id="UP000283210"/>
    </source>
</evidence>
<protein>
    <recommendedName>
        <fullName evidence="4">Golgin subfamily A conserved domain-containing protein</fullName>
    </recommendedName>
</protein>
<keyword evidence="3" id="KW-1185">Reference proteome</keyword>
<evidence type="ECO:0000313" key="2">
    <source>
        <dbReference type="EMBL" id="RVE61792.1"/>
    </source>
</evidence>
<feature type="coiled-coil region" evidence="1">
    <location>
        <begin position="2"/>
        <end position="29"/>
    </location>
</feature>
<gene>
    <name evidence="2" type="ORF">OJAV_G00174150</name>
</gene>
<organism evidence="2 3">
    <name type="scientific">Oryzias javanicus</name>
    <name type="common">Javanese ricefish</name>
    <name type="synonym">Aplocheilus javanicus</name>
    <dbReference type="NCBI Taxonomy" id="123683"/>
    <lineage>
        <taxon>Eukaryota</taxon>
        <taxon>Metazoa</taxon>
        <taxon>Chordata</taxon>
        <taxon>Craniata</taxon>
        <taxon>Vertebrata</taxon>
        <taxon>Euteleostomi</taxon>
        <taxon>Actinopterygii</taxon>
        <taxon>Neopterygii</taxon>
        <taxon>Teleostei</taxon>
        <taxon>Neoteleostei</taxon>
        <taxon>Acanthomorphata</taxon>
        <taxon>Ovalentaria</taxon>
        <taxon>Atherinomorphae</taxon>
        <taxon>Beloniformes</taxon>
        <taxon>Adrianichthyidae</taxon>
        <taxon>Oryziinae</taxon>
        <taxon>Oryzias</taxon>
    </lineage>
</organism>
<name>A0A437CG02_ORYJA</name>
<keyword evidence="1" id="KW-0175">Coiled coil</keyword>
<dbReference type="EMBL" id="CM012453">
    <property type="protein sequence ID" value="RVE61792.1"/>
    <property type="molecule type" value="Genomic_DNA"/>
</dbReference>
<evidence type="ECO:0008006" key="4">
    <source>
        <dbReference type="Google" id="ProtNLM"/>
    </source>
</evidence>
<dbReference type="OrthoDB" id="10255000at2759"/>
<evidence type="ECO:0000256" key="1">
    <source>
        <dbReference type="SAM" id="Coils"/>
    </source>
</evidence>